<name>A0A1V8P4Q2_CITBR</name>
<dbReference type="RefSeq" id="WP_079796639.1">
    <property type="nucleotide sequence ID" value="NZ_CP077405.1"/>
</dbReference>
<reference evidence="1 2" key="1">
    <citation type="submission" date="2017-03" db="EMBL/GenBank/DDBJ databases">
        <authorList>
            <person name="Afonso C.L."/>
            <person name="Miller P.J."/>
            <person name="Scott M.A."/>
            <person name="Spackman E."/>
            <person name="Goraichik I."/>
            <person name="Dimitrov K.M."/>
            <person name="Suarez D.L."/>
            <person name="Swayne D.E."/>
        </authorList>
    </citation>
    <scope>NUCLEOTIDE SEQUENCE [LARGE SCALE GENOMIC DNA]</scope>
    <source>
        <strain evidence="1 2">ATCC 51113</strain>
    </source>
</reference>
<dbReference type="InterPro" id="IPR010877">
    <property type="entry name" value="Phage_Mu_Gp46"/>
</dbReference>
<evidence type="ECO:0000313" key="2">
    <source>
        <dbReference type="Proteomes" id="UP000192573"/>
    </source>
</evidence>
<dbReference type="Proteomes" id="UP000192573">
    <property type="component" value="Unassembled WGS sequence"/>
</dbReference>
<comment type="caution">
    <text evidence="1">The sequence shown here is derived from an EMBL/GenBank/DDBJ whole genome shotgun (WGS) entry which is preliminary data.</text>
</comment>
<sequence>MADIAIVWRNGRGNLVLNGPDLLTDNSIETAVIISLFTDRRAQPSDPIPDGTTDRRGWWADSFRPRPIGSRLWLLNREKTVPAVVERTAAYADEALAWMKLAGLVRSVTCTAARVGRDRLQLSVSLVMPDGARRPMAFEADLKGF</sequence>
<dbReference type="EMBL" id="NAEW01000001">
    <property type="protein sequence ID" value="OQM43533.1"/>
    <property type="molecule type" value="Genomic_DNA"/>
</dbReference>
<proteinExistence type="predicted"/>
<accession>A0A1V8P4Q2</accession>
<dbReference type="Pfam" id="PF07409">
    <property type="entry name" value="GP46"/>
    <property type="match status" value="1"/>
</dbReference>
<evidence type="ECO:0000313" key="1">
    <source>
        <dbReference type="EMBL" id="OQM43533.1"/>
    </source>
</evidence>
<gene>
    <name evidence="1" type="ORF">BZK42_01190</name>
</gene>
<dbReference type="AlphaFoldDB" id="A0A1V8P4Q2"/>
<protein>
    <recommendedName>
        <fullName evidence="3">Phage protein GP46</fullName>
    </recommendedName>
</protein>
<organism evidence="1 2">
    <name type="scientific">Citrobacter braakii</name>
    <dbReference type="NCBI Taxonomy" id="57706"/>
    <lineage>
        <taxon>Bacteria</taxon>
        <taxon>Pseudomonadati</taxon>
        <taxon>Pseudomonadota</taxon>
        <taxon>Gammaproteobacteria</taxon>
        <taxon>Enterobacterales</taxon>
        <taxon>Enterobacteriaceae</taxon>
        <taxon>Citrobacter</taxon>
        <taxon>Citrobacter freundii complex</taxon>
    </lineage>
</organism>
<evidence type="ECO:0008006" key="3">
    <source>
        <dbReference type="Google" id="ProtNLM"/>
    </source>
</evidence>